<dbReference type="EMBL" id="JACAZH010000043">
    <property type="protein sequence ID" value="KAF7334882.1"/>
    <property type="molecule type" value="Genomic_DNA"/>
</dbReference>
<protein>
    <submittedName>
        <fullName evidence="4">Putative nwd2 protein</fullName>
    </submittedName>
</protein>
<evidence type="ECO:0000256" key="2">
    <source>
        <dbReference type="SAM" id="MobiDB-lite"/>
    </source>
</evidence>
<reference evidence="4" key="1">
    <citation type="submission" date="2020-05" db="EMBL/GenBank/DDBJ databases">
        <title>Mycena genomes resolve the evolution of fungal bioluminescence.</title>
        <authorList>
            <person name="Tsai I.J."/>
        </authorList>
    </citation>
    <scope>NUCLEOTIDE SEQUENCE</scope>
    <source>
        <strain evidence="4">160909Yilan</strain>
    </source>
</reference>
<dbReference type="OrthoDB" id="538223at2759"/>
<proteinExistence type="predicted"/>
<dbReference type="PANTHER" id="PTHR10039:SF17">
    <property type="entry name" value="FUNGAL STAND N-TERMINAL GOODBYE DOMAIN-CONTAINING PROTEIN-RELATED"/>
    <property type="match status" value="1"/>
</dbReference>
<feature type="compositionally biased region" description="Polar residues" evidence="2">
    <location>
        <begin position="1"/>
        <end position="12"/>
    </location>
</feature>
<name>A0A8H6X677_9AGAR</name>
<evidence type="ECO:0000256" key="1">
    <source>
        <dbReference type="ARBA" id="ARBA00022737"/>
    </source>
</evidence>
<dbReference type="Proteomes" id="UP000623467">
    <property type="component" value="Unassembled WGS sequence"/>
</dbReference>
<keyword evidence="5" id="KW-1185">Reference proteome</keyword>
<organism evidence="4 5">
    <name type="scientific">Mycena sanguinolenta</name>
    <dbReference type="NCBI Taxonomy" id="230812"/>
    <lineage>
        <taxon>Eukaryota</taxon>
        <taxon>Fungi</taxon>
        <taxon>Dikarya</taxon>
        <taxon>Basidiomycota</taxon>
        <taxon>Agaricomycotina</taxon>
        <taxon>Agaricomycetes</taxon>
        <taxon>Agaricomycetidae</taxon>
        <taxon>Agaricales</taxon>
        <taxon>Marasmiineae</taxon>
        <taxon>Mycenaceae</taxon>
        <taxon>Mycena</taxon>
    </lineage>
</organism>
<dbReference type="InterPro" id="IPR027417">
    <property type="entry name" value="P-loop_NTPase"/>
</dbReference>
<evidence type="ECO:0000313" key="4">
    <source>
        <dbReference type="EMBL" id="KAF7334882.1"/>
    </source>
</evidence>
<dbReference type="AlphaFoldDB" id="A0A8H6X677"/>
<feature type="region of interest" description="Disordered" evidence="2">
    <location>
        <begin position="1"/>
        <end position="21"/>
    </location>
</feature>
<sequence length="761" mass="86129">MRPDVQTMNNHINGEGREEKVTRTAEVGLEVTEWVPYGDRGIEMLHRTVALEAIHDSADSFSQPKCHPETRTQMLQDLREWALDSNPRTAVLWFYGPAGAGKSAVMQTLAGELQVVQRLGGCFFFKRGHATRGNSKTLFATIAYQLALNVESLRIPISGVVEKNPSIMTRSMATQMQQLISEPCFSHKYRDPVTIIIDGLDECEGRDVQQEILRVIRIAASQPRIPFRFIVASRPEPHIHEIIKSPLSSDSHCSFNVEQCADDVRKYLRDEFARIHHEHRTMTHIPLPWPSLEILEHLVQKSSGYFIYASTIIKFIDDKNYRPTQRLTLVLHENSTGSGSAFDALDQLYMTVLCSSPRQSELIPILCAIVHLDVGAREIDLLFGLADGEAQLLLQGLHSVLNVPDHDYGTISSHHASFLDFLNNACRSQMFSVDGLDRRMKLARSVLEICVGRGDGKTRGYSLTRSEYTLSRNLIPFIISLPPSAELCTSIGRVGPEFVFTSDRANPRGMLSWLEGIPAPPDVIALWEDYTDMFSFDEAIAHGRMFRMISAKRTDIASRNPKLPQVLVAMIFVGLSSFGRLLQPAIVLLDITWEELRTIICGPRTTTDASSVEPQMLSLGEFPRYQWASRDLALRSIHRVVEGCVDSPPDEIYWKCVLPFVVRLSPPCPVLYRELGSITSDLWLESFPDPLVEPFTFLENARGPEDRGDTARAARDHQRWEDDWRRHVKHWNETITRLHFPDDLKHPLAAVTEDPPRRARL</sequence>
<keyword evidence="1" id="KW-0677">Repeat</keyword>
<feature type="domain" description="Nephrocystin 3-like N-terminal" evidence="3">
    <location>
        <begin position="77"/>
        <end position="234"/>
    </location>
</feature>
<dbReference type="SUPFAM" id="SSF52540">
    <property type="entry name" value="P-loop containing nucleoside triphosphate hydrolases"/>
    <property type="match status" value="1"/>
</dbReference>
<dbReference type="PANTHER" id="PTHR10039">
    <property type="entry name" value="AMELOGENIN"/>
    <property type="match status" value="1"/>
</dbReference>
<dbReference type="Pfam" id="PF24883">
    <property type="entry name" value="NPHP3_N"/>
    <property type="match status" value="1"/>
</dbReference>
<gene>
    <name evidence="4" type="ORF">MSAN_02357700</name>
</gene>
<accession>A0A8H6X677</accession>
<evidence type="ECO:0000259" key="3">
    <source>
        <dbReference type="Pfam" id="PF24883"/>
    </source>
</evidence>
<dbReference type="InterPro" id="IPR056884">
    <property type="entry name" value="NPHP3-like_N"/>
</dbReference>
<evidence type="ECO:0000313" key="5">
    <source>
        <dbReference type="Proteomes" id="UP000623467"/>
    </source>
</evidence>
<dbReference type="Gene3D" id="3.40.50.300">
    <property type="entry name" value="P-loop containing nucleotide triphosphate hydrolases"/>
    <property type="match status" value="1"/>
</dbReference>
<comment type="caution">
    <text evidence="4">The sequence shown here is derived from an EMBL/GenBank/DDBJ whole genome shotgun (WGS) entry which is preliminary data.</text>
</comment>